<evidence type="ECO:0000256" key="1">
    <source>
        <dbReference type="SAM" id="MobiDB-lite"/>
    </source>
</evidence>
<dbReference type="InterPro" id="IPR036509">
    <property type="entry name" value="Met_Sox_Rdtase_MsrA_sf"/>
</dbReference>
<proteinExistence type="predicted"/>
<dbReference type="EMBL" id="HBNS01034746">
    <property type="protein sequence ID" value="CAE4630570.1"/>
    <property type="molecule type" value="Transcribed_RNA"/>
</dbReference>
<name>A0A7S4V8D0_9STRA</name>
<feature type="region of interest" description="Disordered" evidence="1">
    <location>
        <begin position="1"/>
        <end position="45"/>
    </location>
</feature>
<sequence>MIFSRPKSKLENERPRATGADKDGGGQGMMRIRFSRGRKKAVEKEENDKVRMRQSMKSSMTTTLDSCLSLECDVNDAVCCLSDDREELRRCKPTFSVLSCEESSLGVCMAEEDALRRQVPLLMVMRGSASKWVPLCDACSAVLTNPLLAEAAEALFSPVLVDTTSCKGVHDLQDLGRMEALSGRAPKDVNASPLPLLAITSVHAHTSDNTIYTPHTWTSAAIATAMIHARKANNLPVPPYLNILAEETPLTKCTCTKQTHHLPAFNPPFSDANPTHAFFAVHCTTAAEIHFANLSGVIDTEAGFLNHHKTLMITYDSKRLSYGKLVHHAISHDAANTVYFHTNDQKAVAQINMMNARVSYTRLVQFDAAEHTFVKTVDRKHYLRNTIIKSVPLSPLQKARANAYIAQGQFHEATRLLSPRQGLILRLSQSNKSLTDIVHSFEPVDVNIQTAWFMLSDAGFFD</sequence>
<dbReference type="GO" id="GO:0008113">
    <property type="term" value="F:peptide-methionine (S)-S-oxide reductase activity"/>
    <property type="evidence" value="ECO:0007669"/>
    <property type="project" value="InterPro"/>
</dbReference>
<protein>
    <submittedName>
        <fullName evidence="2">Uncharacterized protein</fullName>
    </submittedName>
</protein>
<accession>A0A7S4V8D0</accession>
<dbReference type="SUPFAM" id="SSF55068">
    <property type="entry name" value="Peptide methionine sulfoxide reductase"/>
    <property type="match status" value="1"/>
</dbReference>
<reference evidence="2" key="1">
    <citation type="submission" date="2021-01" db="EMBL/GenBank/DDBJ databases">
        <authorList>
            <person name="Corre E."/>
            <person name="Pelletier E."/>
            <person name="Niang G."/>
            <person name="Scheremetjew M."/>
            <person name="Finn R."/>
            <person name="Kale V."/>
            <person name="Holt S."/>
            <person name="Cochrane G."/>
            <person name="Meng A."/>
            <person name="Brown T."/>
            <person name="Cohen L."/>
        </authorList>
    </citation>
    <scope>NUCLEOTIDE SEQUENCE</scope>
    <source>
        <strain evidence="2">GSO104</strain>
    </source>
</reference>
<gene>
    <name evidence="2" type="ORF">DBRI00130_LOCUS27165</name>
</gene>
<feature type="compositionally biased region" description="Basic and acidic residues" evidence="1">
    <location>
        <begin position="8"/>
        <end position="24"/>
    </location>
</feature>
<dbReference type="AlphaFoldDB" id="A0A7S4V8D0"/>
<evidence type="ECO:0000313" key="2">
    <source>
        <dbReference type="EMBL" id="CAE4630570.1"/>
    </source>
</evidence>
<organism evidence="2">
    <name type="scientific">Ditylum brightwellii</name>
    <dbReference type="NCBI Taxonomy" id="49249"/>
    <lineage>
        <taxon>Eukaryota</taxon>
        <taxon>Sar</taxon>
        <taxon>Stramenopiles</taxon>
        <taxon>Ochrophyta</taxon>
        <taxon>Bacillariophyta</taxon>
        <taxon>Mediophyceae</taxon>
        <taxon>Lithodesmiophycidae</taxon>
        <taxon>Lithodesmiales</taxon>
        <taxon>Lithodesmiaceae</taxon>
        <taxon>Ditylum</taxon>
    </lineage>
</organism>